<dbReference type="RefSeq" id="WP_051780729.1">
    <property type="nucleotide sequence ID" value="NZ_BCTH01000041.1"/>
</dbReference>
<evidence type="ECO:0000313" key="3">
    <source>
        <dbReference type="EMBL" id="CDG83221.1"/>
    </source>
</evidence>
<proteinExistence type="predicted"/>
<sequence>MARSGILYSHVIKAAALVLADGRNPTVDNVRAALGGTGSKSTIAPLLKRWKEEHQETPPETEHGLPAALVEALTSLYQKMQQDVARQLETAREEQRVTLLAASEQVKKAETELKQLTGVKAALSAELGATQAALEQLKEEHHHRAVTLATLHSDNVGLHQRLADRADEIGALNRQLAQVRVQFEHYQEAAATQRIEERQAAEQRQDRLEQDNNVLQQRLAGQQAALAQQSVQIGQLQEEQARLLAAAALVHDELAALRPERDRLAFQLRQALDNGQVLAGKLDTAQEALTVSRMACAAQEKQLEMLAASLAAASRREQQLLQEQSGLIRHNAALLVQVGQAPPPEAT</sequence>
<dbReference type="Proteomes" id="UP000027604">
    <property type="component" value="Chromosome I"/>
</dbReference>
<dbReference type="OrthoDB" id="7015148at2"/>
<dbReference type="Pfam" id="PF11740">
    <property type="entry name" value="KfrA_N"/>
    <property type="match status" value="1"/>
</dbReference>
<dbReference type="PATRIC" id="fig|1349767.4.peg.4320"/>
<keyword evidence="1" id="KW-0175">Coiled coil</keyword>
<protein>
    <recommendedName>
        <fullName evidence="2">KfrA N-terminal DNA-binding domain-containing protein</fullName>
    </recommendedName>
</protein>
<organism evidence="3 4">
    <name type="scientific">Janthinobacterium agaricidamnosum NBRC 102515 = DSM 9628</name>
    <dbReference type="NCBI Taxonomy" id="1349767"/>
    <lineage>
        <taxon>Bacteria</taxon>
        <taxon>Pseudomonadati</taxon>
        <taxon>Pseudomonadota</taxon>
        <taxon>Betaproteobacteria</taxon>
        <taxon>Burkholderiales</taxon>
        <taxon>Oxalobacteraceae</taxon>
        <taxon>Janthinobacterium</taxon>
    </lineage>
</organism>
<feature type="coiled-coil region" evidence="1">
    <location>
        <begin position="92"/>
        <end position="140"/>
    </location>
</feature>
<reference evidence="3 4" key="1">
    <citation type="journal article" date="2015" name="Genome Announc.">
        <title>Genome Sequence of Mushroom Soft-Rot Pathogen Janthinobacterium agaricidamnosum.</title>
        <authorList>
            <person name="Graupner K."/>
            <person name="Lackner G."/>
            <person name="Hertweck C."/>
        </authorList>
    </citation>
    <scope>NUCLEOTIDE SEQUENCE [LARGE SCALE GENOMIC DNA]</scope>
    <source>
        <strain evidence="4">NBRC 102515 / DSM 9628</strain>
    </source>
</reference>
<name>W0V5Q9_9BURK</name>
<feature type="coiled-coil region" evidence="1">
    <location>
        <begin position="296"/>
        <end position="323"/>
    </location>
</feature>
<evidence type="ECO:0000313" key="4">
    <source>
        <dbReference type="Proteomes" id="UP000027604"/>
    </source>
</evidence>
<dbReference type="AlphaFoldDB" id="W0V5Q9"/>
<gene>
    <name evidence="3" type="ORF">GJA_2591</name>
</gene>
<dbReference type="KEGG" id="jag:GJA_2591"/>
<dbReference type="STRING" id="1349767.GJA_2591"/>
<keyword evidence="4" id="KW-1185">Reference proteome</keyword>
<dbReference type="InterPro" id="IPR021104">
    <property type="entry name" value="KfrA_DNA-bd_N"/>
</dbReference>
<evidence type="ECO:0000259" key="2">
    <source>
        <dbReference type="Pfam" id="PF11740"/>
    </source>
</evidence>
<dbReference type="eggNOG" id="COG1196">
    <property type="taxonomic scope" value="Bacteria"/>
</dbReference>
<dbReference type="HOGENOM" id="CLU_068204_0_0_4"/>
<accession>W0V5Q9</accession>
<evidence type="ECO:0000256" key="1">
    <source>
        <dbReference type="SAM" id="Coils"/>
    </source>
</evidence>
<dbReference type="EMBL" id="HG322949">
    <property type="protein sequence ID" value="CDG83221.1"/>
    <property type="molecule type" value="Genomic_DNA"/>
</dbReference>
<feature type="coiled-coil region" evidence="1">
    <location>
        <begin position="191"/>
        <end position="225"/>
    </location>
</feature>
<feature type="domain" description="KfrA N-terminal DNA-binding" evidence="2">
    <location>
        <begin position="8"/>
        <end position="117"/>
    </location>
</feature>